<organism evidence="3 4">
    <name type="scientific">Marinobacter manganoxydans MnI7-9</name>
    <dbReference type="NCBI Taxonomy" id="1094979"/>
    <lineage>
        <taxon>Bacteria</taxon>
        <taxon>Pseudomonadati</taxon>
        <taxon>Pseudomonadota</taxon>
        <taxon>Gammaproteobacteria</taxon>
        <taxon>Pseudomonadales</taxon>
        <taxon>Marinobacteraceae</taxon>
        <taxon>Marinobacter</taxon>
    </lineage>
</organism>
<evidence type="ECO:0000256" key="1">
    <source>
        <dbReference type="SAM" id="MobiDB-lite"/>
    </source>
</evidence>
<dbReference type="PATRIC" id="fig|1094979.3.peg.950"/>
<name>G6YQ38_9GAMM</name>
<accession>G6YQ38</accession>
<reference evidence="3 4" key="1">
    <citation type="journal article" date="2012" name="J. Bacteriol.">
        <title>Genome sequence of deep-sea manganese-oxidizing bacterium Marinobacter manganoxydans MnI7-9.</title>
        <authorList>
            <person name="Wang H."/>
            <person name="Li H."/>
            <person name="Shao Z."/>
            <person name="Liao S."/>
            <person name="Johnstone L."/>
            <person name="Rensing C."/>
            <person name="Wang G."/>
        </authorList>
    </citation>
    <scope>NUCLEOTIDE SEQUENCE [LARGE SCALE GENOMIC DNA]</scope>
    <source>
        <strain evidence="3 4">MnI7-9</strain>
    </source>
</reference>
<evidence type="ECO:0000256" key="2">
    <source>
        <dbReference type="SAM" id="SignalP"/>
    </source>
</evidence>
<feature type="region of interest" description="Disordered" evidence="1">
    <location>
        <begin position="104"/>
        <end position="132"/>
    </location>
</feature>
<dbReference type="RefSeq" id="WP_008170978.1">
    <property type="nucleotide sequence ID" value="NZ_AGTR01000016.1"/>
</dbReference>
<evidence type="ECO:0000313" key="3">
    <source>
        <dbReference type="EMBL" id="EHJ05626.1"/>
    </source>
</evidence>
<dbReference type="AlphaFoldDB" id="G6YQ38"/>
<evidence type="ECO:0000313" key="4">
    <source>
        <dbReference type="Proteomes" id="UP000003208"/>
    </source>
</evidence>
<dbReference type="EMBL" id="AGTR01000016">
    <property type="protein sequence ID" value="EHJ05626.1"/>
    <property type="molecule type" value="Genomic_DNA"/>
</dbReference>
<dbReference type="InterPro" id="IPR021253">
    <property type="entry name" value="ZrgA-like"/>
</dbReference>
<proteinExistence type="predicted"/>
<feature type="signal peptide" evidence="2">
    <location>
        <begin position="1"/>
        <end position="24"/>
    </location>
</feature>
<feature type="compositionally biased region" description="Basic and acidic residues" evidence="1">
    <location>
        <begin position="105"/>
        <end position="127"/>
    </location>
</feature>
<sequence>MSLRAKTCFFLAGAAIASAGPVLASDNPGAHQHGHAELQLAIKGEQIDLLFTSPAYNLVGFEHRARSDDQKALVNEVTNWLGQTPLADTSEGGCAVMNAVVHHQAGGDDHGHSHGHDHPDESSHSDFEVTQTLSCPGLGSSQALATPITTRFSGIEHLGVQWVRPQGQGSARLGHGESRFELRSR</sequence>
<protein>
    <submittedName>
        <fullName evidence="3">ABC-type metal ion transport system, periplasmic component/surface adhesin</fullName>
    </submittedName>
</protein>
<keyword evidence="2" id="KW-0732">Signal</keyword>
<dbReference type="Proteomes" id="UP000003208">
    <property type="component" value="Unassembled WGS sequence"/>
</dbReference>
<keyword evidence="4" id="KW-1185">Reference proteome</keyword>
<gene>
    <name evidence="3" type="ORF">KYE_04946</name>
</gene>
<dbReference type="Pfam" id="PF10986">
    <property type="entry name" value="ZrgA"/>
    <property type="match status" value="1"/>
</dbReference>
<feature type="chain" id="PRO_5003490906" evidence="2">
    <location>
        <begin position="25"/>
        <end position="185"/>
    </location>
</feature>